<dbReference type="EMBL" id="LR699554">
    <property type="protein sequence ID" value="VVD34456.1"/>
    <property type="molecule type" value="Genomic_DNA"/>
</dbReference>
<dbReference type="AlphaFoldDB" id="A0A5Q4Z3U3"/>
<sequence length="23" mass="2672">MNDAYPALYVIKFNEDSSMHNVI</sequence>
<evidence type="ECO:0000313" key="1">
    <source>
        <dbReference type="EMBL" id="VVD34456.1"/>
    </source>
</evidence>
<reference evidence="1 2" key="1">
    <citation type="submission" date="2019-08" db="EMBL/GenBank/DDBJ databases">
        <authorList>
            <person name="Herpell B J."/>
        </authorList>
    </citation>
    <scope>NUCLEOTIDE SEQUENCE [LARGE SCALE GENOMIC DNA]</scope>
    <source>
        <strain evidence="2">Msb3</strain>
    </source>
</reference>
<dbReference type="Proteomes" id="UP000325811">
    <property type="component" value="Chromosome II"/>
</dbReference>
<evidence type="ECO:0000313" key="2">
    <source>
        <dbReference type="Proteomes" id="UP000325811"/>
    </source>
</evidence>
<name>A0A5Q4Z3U3_9BURK</name>
<keyword evidence="2" id="KW-1185">Reference proteome</keyword>
<protein>
    <submittedName>
        <fullName evidence="1">Uncharacterized protein</fullName>
    </submittedName>
</protein>
<organism evidence="1 2">
    <name type="scientific">Paraburkholderia dioscoreae</name>
    <dbReference type="NCBI Taxonomy" id="2604047"/>
    <lineage>
        <taxon>Bacteria</taxon>
        <taxon>Pseudomonadati</taxon>
        <taxon>Pseudomonadota</taxon>
        <taxon>Betaproteobacteria</taxon>
        <taxon>Burkholderiales</taxon>
        <taxon>Burkholderiaceae</taxon>
        <taxon>Paraburkholderia</taxon>
    </lineage>
</organism>
<gene>
    <name evidence="1" type="ORF">PDMSB3_3172</name>
</gene>
<dbReference type="KEGG" id="pdio:PDMSB3_3172.1"/>
<proteinExistence type="predicted"/>
<accession>A0A5Q4Z3U3</accession>